<reference evidence="2 3" key="1">
    <citation type="submission" date="2021-11" db="EMBL/GenBank/DDBJ databases">
        <title>Black yeast isolated from Biological Soil Crust.</title>
        <authorList>
            <person name="Kurbessoian T."/>
        </authorList>
    </citation>
    <scope>NUCLEOTIDE SEQUENCE [LARGE SCALE GENOMIC DNA]</scope>
    <source>
        <strain evidence="2 3">CCFEE 5522</strain>
    </source>
</reference>
<sequence>MAGGATNWESTETWQRVVAAIIASGVKLDLKAIATYVNPLDSTGPLNDTLENRFRKIKKDAVVLKAEVETGKRGEVAPRGKSAPTTPRKPKTPKKGALSSVANGRISKASPTKKRSIKAEQMESNASSVFDNVTDTNMGSFDESTLESFDNETQGLFGGGMDFLN</sequence>
<feature type="compositionally biased region" description="Basic and acidic residues" evidence="1">
    <location>
        <begin position="68"/>
        <end position="78"/>
    </location>
</feature>
<dbReference type="EMBL" id="JAVFHQ010000007">
    <property type="protein sequence ID" value="KAK4548441.1"/>
    <property type="molecule type" value="Genomic_DNA"/>
</dbReference>
<evidence type="ECO:0000313" key="3">
    <source>
        <dbReference type="Proteomes" id="UP001324427"/>
    </source>
</evidence>
<dbReference type="AlphaFoldDB" id="A0AAV9JTN4"/>
<protein>
    <submittedName>
        <fullName evidence="2">Uncharacterized protein</fullName>
    </submittedName>
</protein>
<accession>A0AAV9JTN4</accession>
<keyword evidence="3" id="KW-1185">Reference proteome</keyword>
<name>A0AAV9JTN4_9PEZI</name>
<gene>
    <name evidence="2" type="ORF">LTR36_009351</name>
</gene>
<feature type="region of interest" description="Disordered" evidence="1">
    <location>
        <begin position="68"/>
        <end position="125"/>
    </location>
</feature>
<dbReference type="Proteomes" id="UP001324427">
    <property type="component" value="Unassembled WGS sequence"/>
</dbReference>
<organism evidence="2 3">
    <name type="scientific">Oleoguttula mirabilis</name>
    <dbReference type="NCBI Taxonomy" id="1507867"/>
    <lineage>
        <taxon>Eukaryota</taxon>
        <taxon>Fungi</taxon>
        <taxon>Dikarya</taxon>
        <taxon>Ascomycota</taxon>
        <taxon>Pezizomycotina</taxon>
        <taxon>Dothideomycetes</taxon>
        <taxon>Dothideomycetidae</taxon>
        <taxon>Mycosphaerellales</taxon>
        <taxon>Teratosphaeriaceae</taxon>
        <taxon>Oleoguttula</taxon>
    </lineage>
</organism>
<evidence type="ECO:0000256" key="1">
    <source>
        <dbReference type="SAM" id="MobiDB-lite"/>
    </source>
</evidence>
<evidence type="ECO:0000313" key="2">
    <source>
        <dbReference type="EMBL" id="KAK4548441.1"/>
    </source>
</evidence>
<proteinExistence type="predicted"/>
<comment type="caution">
    <text evidence="2">The sequence shown here is derived from an EMBL/GenBank/DDBJ whole genome shotgun (WGS) entry which is preliminary data.</text>
</comment>